<reference evidence="1" key="1">
    <citation type="submission" date="2022-06" db="EMBL/GenBank/DDBJ databases">
        <title>The First Complete Genome of the Simian Malaria Parasite Plasmodium brasilianum.</title>
        <authorList>
            <person name="Bajic M."/>
            <person name="Ravishankar S."/>
        </authorList>
    </citation>
    <scope>NUCLEOTIDE SEQUENCE</scope>
    <source>
        <strain evidence="1">Bolivian I</strain>
    </source>
</reference>
<evidence type="ECO:0000313" key="1">
    <source>
        <dbReference type="EMBL" id="KAI4836707.1"/>
    </source>
</evidence>
<name>A0ACB9Y7G6_PLABR</name>
<comment type="caution">
    <text evidence="1">The sequence shown here is derived from an EMBL/GenBank/DDBJ whole genome shotgun (WGS) entry which is preliminary data.</text>
</comment>
<accession>A0ACB9Y7G6</accession>
<dbReference type="Proteomes" id="UP001056978">
    <property type="component" value="Chromosome 12"/>
</dbReference>
<protein>
    <submittedName>
        <fullName evidence="1">Uncharacterized protein</fullName>
    </submittedName>
</protein>
<gene>
    <name evidence="1" type="ORF">MKS88_004509</name>
</gene>
<sequence>MNKKKKKKTKNPINISELEDKINVLNFMKDDFEKILIKENEKFSSISSEHTSKEKRSSTEKEKTDIILKEFISFCEEKKNLLNKYVQTANEIINKNNEIIENEKTEIQKVISQKNEEIEYIQQKIELTENYYRGINTAIMKLLNNLDLFLKYKMNIELNFDKLKHSSKSQIKVNDQQKENMNTEQKDNKYINFTRQEGDIVFVQELHESMDEYDKKICSIRSFIKKNKLDEQTKTFSLQNRIEEDLFKQLSEGLEVGKRHYDNFDKDYDSCSDNSINNSNNNSNNNNSNIHASNNNDSNVHDSYKINNSYILIGENKASSMFTNNENADQHKIIDKGDTNQRTSDGTNSLKNNEKNETEKANCAKKIGEENSYIEHTEKESHTEWDDEAEEDESEDDEVGEAEVEDAEVEDDEVEDNEVEDSEVEDSKVEDNEVEDNEVEDNEVEDNEVEDNEVEDNEVEDSESEDNESEDNEVENSEVEDNEVEDSESEDDITDDVGNAREGNEKEKNFMTLDESEYSSRNTEKNKQKYMEKEESNYKFKNSKKKDNTNKKSNQKLLNETENIVKSFSSDIYKKIVSDNINILMDKINKIDYDYISYFEKKLKN</sequence>
<proteinExistence type="predicted"/>
<keyword evidence="2" id="KW-1185">Reference proteome</keyword>
<evidence type="ECO:0000313" key="2">
    <source>
        <dbReference type="Proteomes" id="UP001056978"/>
    </source>
</evidence>
<organism evidence="1 2">
    <name type="scientific">Plasmodium brasilianum</name>
    <dbReference type="NCBI Taxonomy" id="5824"/>
    <lineage>
        <taxon>Eukaryota</taxon>
        <taxon>Sar</taxon>
        <taxon>Alveolata</taxon>
        <taxon>Apicomplexa</taxon>
        <taxon>Aconoidasida</taxon>
        <taxon>Haemosporida</taxon>
        <taxon>Plasmodiidae</taxon>
        <taxon>Plasmodium</taxon>
        <taxon>Plasmodium (Plasmodium)</taxon>
    </lineage>
</organism>
<dbReference type="EMBL" id="CM043780">
    <property type="protein sequence ID" value="KAI4836707.1"/>
    <property type="molecule type" value="Genomic_DNA"/>
</dbReference>